<dbReference type="PROSITE" id="PS50234">
    <property type="entry name" value="VWFA"/>
    <property type="match status" value="1"/>
</dbReference>
<feature type="region of interest" description="Disordered" evidence="3">
    <location>
        <begin position="101"/>
        <end position="146"/>
    </location>
</feature>
<feature type="non-terminal residue" evidence="4">
    <location>
        <position position="339"/>
    </location>
</feature>
<keyword evidence="1" id="KW-0379">Hydroxylation</keyword>
<dbReference type="InterPro" id="IPR002035">
    <property type="entry name" value="VWF_A"/>
</dbReference>
<comment type="similarity">
    <text evidence="2">Belongs to the fibril-associated collagens with interrupted helices (FACIT) family.</text>
</comment>
<feature type="compositionally biased region" description="Low complexity" evidence="3">
    <location>
        <begin position="108"/>
        <end position="118"/>
    </location>
</feature>
<dbReference type="Pfam" id="PF00092">
    <property type="entry name" value="VWA"/>
    <property type="match status" value="1"/>
</dbReference>
<dbReference type="InterPro" id="IPR013320">
    <property type="entry name" value="ConA-like_dom_sf"/>
</dbReference>
<evidence type="ECO:0000313" key="4">
    <source>
        <dbReference type="EMBL" id="CAB4043857.1"/>
    </source>
</evidence>
<dbReference type="CDD" id="cd01450">
    <property type="entry name" value="vWFA_subfamily_ECM"/>
    <property type="match status" value="1"/>
</dbReference>
<dbReference type="Proteomes" id="UP001152795">
    <property type="component" value="Unassembled WGS sequence"/>
</dbReference>
<dbReference type="SUPFAM" id="SSF49899">
    <property type="entry name" value="Concanavalin A-like lectins/glucanases"/>
    <property type="match status" value="1"/>
</dbReference>
<organism evidence="4 5">
    <name type="scientific">Paramuricea clavata</name>
    <name type="common">Red gorgonian</name>
    <name type="synonym">Violescent sea-whip</name>
    <dbReference type="NCBI Taxonomy" id="317549"/>
    <lineage>
        <taxon>Eukaryota</taxon>
        <taxon>Metazoa</taxon>
        <taxon>Cnidaria</taxon>
        <taxon>Anthozoa</taxon>
        <taxon>Octocorallia</taxon>
        <taxon>Malacalcyonacea</taxon>
        <taxon>Plexauridae</taxon>
        <taxon>Paramuricea</taxon>
    </lineage>
</organism>
<dbReference type="EMBL" id="CACRXK020033392">
    <property type="protein sequence ID" value="CAB4043857.1"/>
    <property type="molecule type" value="Genomic_DNA"/>
</dbReference>
<comment type="caution">
    <text evidence="4">The sequence shown here is derived from an EMBL/GenBank/DDBJ whole genome shotgun (WGS) entry which is preliminary data.</text>
</comment>
<dbReference type="Gene3D" id="3.40.50.410">
    <property type="entry name" value="von Willebrand factor, type A domain"/>
    <property type="match status" value="1"/>
</dbReference>
<reference evidence="4" key="1">
    <citation type="submission" date="2020-04" db="EMBL/GenBank/DDBJ databases">
        <authorList>
            <person name="Alioto T."/>
            <person name="Alioto T."/>
            <person name="Gomez Garrido J."/>
        </authorList>
    </citation>
    <scope>NUCLEOTIDE SEQUENCE</scope>
    <source>
        <strain evidence="4">A484AB</strain>
    </source>
</reference>
<dbReference type="SMART" id="SM00327">
    <property type="entry name" value="VWA"/>
    <property type="match status" value="1"/>
</dbReference>
<evidence type="ECO:0000313" key="5">
    <source>
        <dbReference type="Proteomes" id="UP001152795"/>
    </source>
</evidence>
<accession>A0A6S7KG36</accession>
<gene>
    <name evidence="4" type="ORF">PACLA_8A077851</name>
</gene>
<dbReference type="SUPFAM" id="SSF53300">
    <property type="entry name" value="vWA-like"/>
    <property type="match status" value="1"/>
</dbReference>
<evidence type="ECO:0000256" key="1">
    <source>
        <dbReference type="ARBA" id="ARBA00023278"/>
    </source>
</evidence>
<dbReference type="PANTHER" id="PTHR24020">
    <property type="entry name" value="COLLAGEN ALPHA"/>
    <property type="match status" value="1"/>
</dbReference>
<evidence type="ECO:0000256" key="3">
    <source>
        <dbReference type="SAM" id="MobiDB-lite"/>
    </source>
</evidence>
<feature type="non-terminal residue" evidence="4">
    <location>
        <position position="1"/>
    </location>
</feature>
<protein>
    <submittedName>
        <fullName evidence="4">Uncharacterized protein</fullName>
    </submittedName>
</protein>
<feature type="compositionally biased region" description="Low complexity" evidence="3">
    <location>
        <begin position="129"/>
        <end position="140"/>
    </location>
</feature>
<dbReference type="PANTHER" id="PTHR24020:SF20">
    <property type="entry name" value="PH DOMAIN-CONTAINING PROTEIN"/>
    <property type="match status" value="1"/>
</dbReference>
<dbReference type="Gene3D" id="2.60.120.200">
    <property type="match status" value="1"/>
</dbReference>
<dbReference type="InterPro" id="IPR036465">
    <property type="entry name" value="vWFA_dom_sf"/>
</dbReference>
<dbReference type="OrthoDB" id="5986843at2759"/>
<name>A0A6S7KG36_PARCT</name>
<evidence type="ECO:0000256" key="2">
    <source>
        <dbReference type="ARBA" id="ARBA00049648"/>
    </source>
</evidence>
<dbReference type="InterPro" id="IPR050525">
    <property type="entry name" value="ECM_Assembly_Org"/>
</dbReference>
<dbReference type="PRINTS" id="PR00453">
    <property type="entry name" value="VWFADOMAIN"/>
</dbReference>
<feature type="compositionally biased region" description="Pro residues" evidence="3">
    <location>
        <begin position="119"/>
        <end position="128"/>
    </location>
</feature>
<proteinExistence type="inferred from homology"/>
<dbReference type="AlphaFoldDB" id="A0A6S7KG36"/>
<sequence>KLVFEVGLSGKVKSKTKVNDGNWHEFGVVHVASEDRFYIYVDQNQEGEKDFSVAEDLDNSLPRVGYTAIDFPITKNFIGRLKKLRYYPSAIYKDLAGRGGLKGETAKPETTTGGTPTTPTKPKPPSVPGVPGKPGVTPTAPGLPPCEGCKTGGKQVAAPLDMVFVVDGSKTVGSQPFNFLKGFAKQIMHSFIVSTQATRVGFVQISDSGYVDFNLDQYNEMQALDNAIDAVALKAGNRRYIGRSVMTAYTSVFQITGRRGLVPRVAIVITTGKSSDDVRSVGQSLRQQKVSVIVVSIGGQPGKKKQGKQLATSPKHSFVRGDVSKLPTVVINVVDTINR</sequence>
<keyword evidence="5" id="KW-1185">Reference proteome</keyword>